<reference evidence="2" key="2">
    <citation type="submission" date="2021-04" db="EMBL/GenBank/DDBJ databases">
        <authorList>
            <person name="Gilroy R."/>
        </authorList>
    </citation>
    <scope>NUCLEOTIDE SEQUENCE</scope>
    <source>
        <strain evidence="2">ChiHecec3B27-8219</strain>
    </source>
</reference>
<comment type="caution">
    <text evidence="2">The sequence shown here is derived from an EMBL/GenBank/DDBJ whole genome shotgun (WGS) entry which is preliminary data.</text>
</comment>
<protein>
    <submittedName>
        <fullName evidence="2">Uncharacterized protein</fullName>
    </submittedName>
</protein>
<evidence type="ECO:0000256" key="1">
    <source>
        <dbReference type="SAM" id="Phobius"/>
    </source>
</evidence>
<evidence type="ECO:0000313" key="3">
    <source>
        <dbReference type="Proteomes" id="UP000824055"/>
    </source>
</evidence>
<organism evidence="2 3">
    <name type="scientific">Candidatus Prevotella avicola</name>
    <dbReference type="NCBI Taxonomy" id="2838738"/>
    <lineage>
        <taxon>Bacteria</taxon>
        <taxon>Pseudomonadati</taxon>
        <taxon>Bacteroidota</taxon>
        <taxon>Bacteroidia</taxon>
        <taxon>Bacteroidales</taxon>
        <taxon>Prevotellaceae</taxon>
        <taxon>Prevotella</taxon>
    </lineage>
</organism>
<reference evidence="2" key="1">
    <citation type="journal article" date="2021" name="PeerJ">
        <title>Extensive microbial diversity within the chicken gut microbiome revealed by metagenomics and culture.</title>
        <authorList>
            <person name="Gilroy R."/>
            <person name="Ravi A."/>
            <person name="Getino M."/>
            <person name="Pursley I."/>
            <person name="Horton D.L."/>
            <person name="Alikhan N.F."/>
            <person name="Baker D."/>
            <person name="Gharbi K."/>
            <person name="Hall N."/>
            <person name="Watson M."/>
            <person name="Adriaenssens E.M."/>
            <person name="Foster-Nyarko E."/>
            <person name="Jarju S."/>
            <person name="Secka A."/>
            <person name="Antonio M."/>
            <person name="Oren A."/>
            <person name="Chaudhuri R.R."/>
            <person name="La Ragione R."/>
            <person name="Hildebrand F."/>
            <person name="Pallen M.J."/>
        </authorList>
    </citation>
    <scope>NUCLEOTIDE SEQUENCE</scope>
    <source>
        <strain evidence="2">ChiHecec3B27-8219</strain>
    </source>
</reference>
<keyword evidence="1" id="KW-0472">Membrane</keyword>
<dbReference type="AlphaFoldDB" id="A0A9D2JWE2"/>
<dbReference type="Proteomes" id="UP000824055">
    <property type="component" value="Unassembled WGS sequence"/>
</dbReference>
<evidence type="ECO:0000313" key="2">
    <source>
        <dbReference type="EMBL" id="HIZ69786.1"/>
    </source>
</evidence>
<name>A0A9D2JWE2_9BACT</name>
<accession>A0A9D2JWE2</accession>
<proteinExistence type="predicted"/>
<gene>
    <name evidence="2" type="ORF">H9966_07905</name>
</gene>
<feature type="transmembrane region" description="Helical" evidence="1">
    <location>
        <begin position="12"/>
        <end position="32"/>
    </location>
</feature>
<keyword evidence="1" id="KW-0812">Transmembrane</keyword>
<dbReference type="EMBL" id="DXBE01000057">
    <property type="protein sequence ID" value="HIZ69786.1"/>
    <property type="molecule type" value="Genomic_DNA"/>
</dbReference>
<feature type="transmembrane region" description="Helical" evidence="1">
    <location>
        <begin position="38"/>
        <end position="57"/>
    </location>
</feature>
<sequence length="78" mass="9066">MRKKKIALKLLRWFIESGLACFMIIALITLLFGEELHWRKACVNAIVLAVLITLLRVKGKYGNDIMAYFNRPMRKKQG</sequence>
<keyword evidence="1" id="KW-1133">Transmembrane helix</keyword>